<dbReference type="InterPro" id="IPR013057">
    <property type="entry name" value="AA_transpt_TM"/>
</dbReference>
<feature type="transmembrane region" description="Helical" evidence="6">
    <location>
        <begin position="321"/>
        <end position="348"/>
    </location>
</feature>
<feature type="transmembrane region" description="Helical" evidence="6">
    <location>
        <begin position="254"/>
        <end position="271"/>
    </location>
</feature>
<dbReference type="Pfam" id="PF01490">
    <property type="entry name" value="Aa_trans"/>
    <property type="match status" value="1"/>
</dbReference>
<reference evidence="8 9" key="1">
    <citation type="submission" date="2024-03" db="EMBL/GenBank/DDBJ databases">
        <title>The genome assembly and annotation of the cricket Gryllus longicercus Weissman &amp; Gray.</title>
        <authorList>
            <person name="Szrajer S."/>
            <person name="Gray D."/>
            <person name="Ylla G."/>
        </authorList>
    </citation>
    <scope>NUCLEOTIDE SEQUENCE [LARGE SCALE GENOMIC DNA]</scope>
    <source>
        <strain evidence="8">DAG 2021-001</strain>
        <tissue evidence="8">Whole body minus gut</tissue>
    </source>
</reference>
<gene>
    <name evidence="8" type="ORF">R5R35_011942</name>
</gene>
<dbReference type="GO" id="GO:0015179">
    <property type="term" value="F:L-amino acid transmembrane transporter activity"/>
    <property type="evidence" value="ECO:0007669"/>
    <property type="project" value="TreeGrafter"/>
</dbReference>
<protein>
    <recommendedName>
        <fullName evidence="7">Amino acid transporter transmembrane domain-containing protein</fullName>
    </recommendedName>
</protein>
<organism evidence="8 9">
    <name type="scientific">Gryllus longicercus</name>
    <dbReference type="NCBI Taxonomy" id="2509291"/>
    <lineage>
        <taxon>Eukaryota</taxon>
        <taxon>Metazoa</taxon>
        <taxon>Ecdysozoa</taxon>
        <taxon>Arthropoda</taxon>
        <taxon>Hexapoda</taxon>
        <taxon>Insecta</taxon>
        <taxon>Pterygota</taxon>
        <taxon>Neoptera</taxon>
        <taxon>Polyneoptera</taxon>
        <taxon>Orthoptera</taxon>
        <taxon>Ensifera</taxon>
        <taxon>Gryllidea</taxon>
        <taxon>Grylloidea</taxon>
        <taxon>Gryllidae</taxon>
        <taxon>Gryllinae</taxon>
        <taxon>Gryllus</taxon>
    </lineage>
</organism>
<evidence type="ECO:0000256" key="6">
    <source>
        <dbReference type="SAM" id="Phobius"/>
    </source>
</evidence>
<dbReference type="AlphaFoldDB" id="A0AAN9YZI8"/>
<keyword evidence="4 6" id="KW-0472">Membrane</keyword>
<comment type="caution">
    <text evidence="8">The sequence shown here is derived from an EMBL/GenBank/DDBJ whole genome shotgun (WGS) entry which is preliminary data.</text>
</comment>
<feature type="region of interest" description="Disordered" evidence="5">
    <location>
        <begin position="1"/>
        <end position="32"/>
    </location>
</feature>
<evidence type="ECO:0000313" key="8">
    <source>
        <dbReference type="EMBL" id="KAK7790536.1"/>
    </source>
</evidence>
<evidence type="ECO:0000256" key="5">
    <source>
        <dbReference type="SAM" id="MobiDB-lite"/>
    </source>
</evidence>
<proteinExistence type="predicted"/>
<evidence type="ECO:0000256" key="3">
    <source>
        <dbReference type="ARBA" id="ARBA00022989"/>
    </source>
</evidence>
<dbReference type="PANTHER" id="PTHR22950:SF460">
    <property type="entry name" value="PROTON-COUPLED AMINO ACID TRANSPORTER 4-LIKE PROTEIN"/>
    <property type="match status" value="1"/>
</dbReference>
<keyword evidence="2 6" id="KW-0812">Transmembrane</keyword>
<feature type="transmembrane region" description="Helical" evidence="6">
    <location>
        <begin position="435"/>
        <end position="461"/>
    </location>
</feature>
<evidence type="ECO:0000256" key="1">
    <source>
        <dbReference type="ARBA" id="ARBA00004141"/>
    </source>
</evidence>
<dbReference type="GO" id="GO:0005774">
    <property type="term" value="C:vacuolar membrane"/>
    <property type="evidence" value="ECO:0007669"/>
    <property type="project" value="TreeGrafter"/>
</dbReference>
<feature type="transmembrane region" description="Helical" evidence="6">
    <location>
        <begin position="368"/>
        <end position="391"/>
    </location>
</feature>
<evidence type="ECO:0000256" key="4">
    <source>
        <dbReference type="ARBA" id="ARBA00023136"/>
    </source>
</evidence>
<dbReference type="EMBL" id="JAZDUA010000616">
    <property type="protein sequence ID" value="KAK7790536.1"/>
    <property type="molecule type" value="Genomic_DNA"/>
</dbReference>
<keyword evidence="9" id="KW-1185">Reference proteome</keyword>
<feature type="transmembrane region" description="Helical" evidence="6">
    <location>
        <begin position="291"/>
        <end position="309"/>
    </location>
</feature>
<dbReference type="Proteomes" id="UP001378592">
    <property type="component" value="Unassembled WGS sequence"/>
</dbReference>
<evidence type="ECO:0000313" key="9">
    <source>
        <dbReference type="Proteomes" id="UP001378592"/>
    </source>
</evidence>
<feature type="domain" description="Amino acid transporter transmembrane" evidence="7">
    <location>
        <begin position="93"/>
        <end position="495"/>
    </location>
</feature>
<feature type="transmembrane region" description="Helical" evidence="6">
    <location>
        <begin position="473"/>
        <end position="495"/>
    </location>
</feature>
<feature type="transmembrane region" description="Helical" evidence="6">
    <location>
        <begin position="124"/>
        <end position="145"/>
    </location>
</feature>
<dbReference type="PANTHER" id="PTHR22950">
    <property type="entry name" value="AMINO ACID TRANSPORTER"/>
    <property type="match status" value="1"/>
</dbReference>
<feature type="transmembrane region" description="Helical" evidence="6">
    <location>
        <begin position="412"/>
        <end position="429"/>
    </location>
</feature>
<feature type="transmembrane region" description="Helical" evidence="6">
    <location>
        <begin position="180"/>
        <end position="205"/>
    </location>
</feature>
<accession>A0AAN9YZI8</accession>
<name>A0AAN9YZI8_9ORTH</name>
<keyword evidence="3 6" id="KW-1133">Transmembrane helix</keyword>
<sequence length="505" mass="55282">MSSGDKQWAAAPPAALTPEPTSGRNIVTEYDPRKKGTRTELADLVLNKYKCDKNEIPITVAAGSTTPLVDKPVNDEEAGDYDPFEHRKLLHPTTDLDTLIHLLKGSLGSGILAMPLAFLNSGLLFGVISTFIIGFICTYCVHILVKCAHILCKRTRVPSLGFSDVAEAAFITGPAGVQKWAGIASFCINLFLVVDLLGCCCVYIVFVSENLKQVVEFYTGEHWKIQVFMGILAPLLVLLNLVRNLKWLAPFSMLANLLIATSLGITFYYVFSDLPSITNSGLPNFSSMAQLPLYFGTVIFALEGIGVVMPLENNMKTPTHFIGCPGVLNIGMAVVVTLYTTVGFFGYLKYGSDTMGSITLNLPPQEKLAQSVKLMIAVAIFFTYGLQFYVPMEIIWKSMKHLFGSHKLAAEYSVRIVLVLATVAVAAAIPNLGPFISLVGAVCLSTLGLMFPSIIEIVTYWENPGLGRLNWRLWKNILIIMFGILGFVTGTYSSINDIIKEHNKQ</sequence>
<evidence type="ECO:0000256" key="2">
    <source>
        <dbReference type="ARBA" id="ARBA00022692"/>
    </source>
</evidence>
<evidence type="ECO:0000259" key="7">
    <source>
        <dbReference type="Pfam" id="PF01490"/>
    </source>
</evidence>
<feature type="transmembrane region" description="Helical" evidence="6">
    <location>
        <begin position="225"/>
        <end position="242"/>
    </location>
</feature>
<comment type="subcellular location">
    <subcellularLocation>
        <location evidence="1">Membrane</location>
        <topology evidence="1">Multi-pass membrane protein</topology>
    </subcellularLocation>
</comment>